<keyword evidence="5" id="KW-0418">Kinase</keyword>
<dbReference type="Pfam" id="PF18860">
    <property type="entry name" value="AbiJ_NTD3"/>
    <property type="match status" value="1"/>
</dbReference>
<proteinExistence type="predicted"/>
<dbReference type="Pfam" id="PF00069">
    <property type="entry name" value="Pkinase"/>
    <property type="match status" value="1"/>
</dbReference>
<dbReference type="SMART" id="SM00220">
    <property type="entry name" value="S_TKc"/>
    <property type="match status" value="1"/>
</dbReference>
<dbReference type="EC" id="2.7.11.1" evidence="1"/>
<reference evidence="8 9" key="1">
    <citation type="submission" date="2020-08" db="EMBL/GenBank/DDBJ databases">
        <title>Genomic Encyclopedia of Type Strains, Phase III (KMG-III): the genomes of soil and plant-associated and newly described type strains.</title>
        <authorList>
            <person name="Whitman W."/>
        </authorList>
    </citation>
    <scope>NUCLEOTIDE SEQUENCE [LARGE SCALE GENOMIC DNA]</scope>
    <source>
        <strain evidence="8 9">SFB5A</strain>
    </source>
</reference>
<keyword evidence="4" id="KW-0547">Nucleotide-binding</keyword>
<comment type="caution">
    <text evidence="8">The sequence shown here is derived from an EMBL/GenBank/DDBJ whole genome shotgun (WGS) entry which is preliminary data.</text>
</comment>
<dbReference type="InterPro" id="IPR000719">
    <property type="entry name" value="Prot_kinase_dom"/>
</dbReference>
<evidence type="ECO:0000256" key="1">
    <source>
        <dbReference type="ARBA" id="ARBA00012513"/>
    </source>
</evidence>
<keyword evidence="2" id="KW-0723">Serine/threonine-protein kinase</keyword>
<dbReference type="PANTHER" id="PTHR43289:SF6">
    <property type="entry name" value="SERINE_THREONINE-PROTEIN KINASE NEKL-3"/>
    <property type="match status" value="1"/>
</dbReference>
<keyword evidence="6" id="KW-0067">ATP-binding</keyword>
<evidence type="ECO:0000256" key="3">
    <source>
        <dbReference type="ARBA" id="ARBA00022679"/>
    </source>
</evidence>
<dbReference type="AlphaFoldDB" id="A0A7W7U4X9"/>
<dbReference type="Proteomes" id="UP000582643">
    <property type="component" value="Unassembled WGS sequence"/>
</dbReference>
<keyword evidence="3" id="KW-0808">Transferase</keyword>
<evidence type="ECO:0000313" key="9">
    <source>
        <dbReference type="Proteomes" id="UP000582643"/>
    </source>
</evidence>
<dbReference type="EMBL" id="JACHJY010000007">
    <property type="protein sequence ID" value="MBB4984237.1"/>
    <property type="molecule type" value="Genomic_DNA"/>
</dbReference>
<dbReference type="PROSITE" id="PS50011">
    <property type="entry name" value="PROTEIN_KINASE_DOM"/>
    <property type="match status" value="1"/>
</dbReference>
<dbReference type="GO" id="GO:0005524">
    <property type="term" value="F:ATP binding"/>
    <property type="evidence" value="ECO:0007669"/>
    <property type="project" value="UniProtKB-KW"/>
</dbReference>
<name>A0A7W7U4X9_9ACTN</name>
<gene>
    <name evidence="8" type="ORF">GGE06_005183</name>
</gene>
<dbReference type="InterPro" id="IPR011009">
    <property type="entry name" value="Kinase-like_dom_sf"/>
</dbReference>
<dbReference type="GO" id="GO:0004674">
    <property type="term" value="F:protein serine/threonine kinase activity"/>
    <property type="evidence" value="ECO:0007669"/>
    <property type="project" value="UniProtKB-KW"/>
</dbReference>
<evidence type="ECO:0000256" key="2">
    <source>
        <dbReference type="ARBA" id="ARBA00022527"/>
    </source>
</evidence>
<dbReference type="InterPro" id="IPR041427">
    <property type="entry name" value="AbiJ-NTD3"/>
</dbReference>
<dbReference type="PANTHER" id="PTHR43289">
    <property type="entry name" value="MITOGEN-ACTIVATED PROTEIN KINASE KINASE KINASE 20-RELATED"/>
    <property type="match status" value="1"/>
</dbReference>
<accession>A0A7W7U4X9</accession>
<dbReference type="Gene3D" id="3.30.200.20">
    <property type="entry name" value="Phosphorylase Kinase, domain 1"/>
    <property type="match status" value="1"/>
</dbReference>
<evidence type="ECO:0000259" key="7">
    <source>
        <dbReference type="PROSITE" id="PS50011"/>
    </source>
</evidence>
<evidence type="ECO:0000256" key="4">
    <source>
        <dbReference type="ARBA" id="ARBA00022741"/>
    </source>
</evidence>
<sequence length="750" mass="84961">MDRGQEQIGERVLAQAAAIFSARSDVGATELLRAVERLEFEQTEDGYRTSTNWHDYYWAAVFYIDVVDVPSFDDEVLDHLLPTVAEVAGQNGRPDVDRILVKPALRDPDVNWRQALEAGQPLALLRPDDVRTGEGKRARITEVTRMRLFDTLRLQNVDWSGRMEEPDFLKRIFDLDAFASYDPRFTTAEGDIYQHRVNNYDWEDDWVFTDDRFGLNRGPDAVLLRFLAEMLHPVVRTDAEELRKLLEIFNTLLTRDGYALVPVDSISGYTIYGGRRVPVRARPVISDPFPLASHRASAAKDGAVNLYDLVRAQARGDRKDYRLDRLPMEEGGQAQVFRAVHKPTEAEVAFKRRSSQRDTPTARMKREIEISQLLGRHPHYMPILDSNPDDGWLVMPMAQATAEDRRDDLKDPAQLRVLVEALMDVLELAHAHDWLHRDVKPSNILLLESRWTLGDWGIVRRPRGQTTKVGRTRFEIGTEGFAAPELFIDAHEATPAADIYGIGRVIAWALTGKYPQMNVPLLPTPGPWRNVTRIATHPDPEQRSQSIKDLRDLINRELTEPAEPPTEQAKRLWERTRAGDPAAVASLLELIADHPENYELYVRALTGLPAEEVGPWLSRNPQGSERVFKALANHAGGRGTGRVQFAEAARAAVWLHTIANFAAAKEDWDVLDESTRTMCTWDAAWDQWSAQDRIAPWLRSLSGQAAQLVAAVLRDHPRSARHFSGLAQDRMVDLRIREAIRAAVGPRPTY</sequence>
<organism evidence="8 9">
    <name type="scientific">Streptomyces nymphaeiformis</name>
    <dbReference type="NCBI Taxonomy" id="2663842"/>
    <lineage>
        <taxon>Bacteria</taxon>
        <taxon>Bacillati</taxon>
        <taxon>Actinomycetota</taxon>
        <taxon>Actinomycetes</taxon>
        <taxon>Kitasatosporales</taxon>
        <taxon>Streptomycetaceae</taxon>
        <taxon>Streptomyces</taxon>
    </lineage>
</organism>
<evidence type="ECO:0000256" key="6">
    <source>
        <dbReference type="ARBA" id="ARBA00022840"/>
    </source>
</evidence>
<evidence type="ECO:0000313" key="8">
    <source>
        <dbReference type="EMBL" id="MBB4984237.1"/>
    </source>
</evidence>
<keyword evidence="9" id="KW-1185">Reference proteome</keyword>
<feature type="domain" description="Protein kinase" evidence="7">
    <location>
        <begin position="322"/>
        <end position="597"/>
    </location>
</feature>
<dbReference type="Gene3D" id="1.10.510.10">
    <property type="entry name" value="Transferase(Phosphotransferase) domain 1"/>
    <property type="match status" value="1"/>
</dbReference>
<evidence type="ECO:0000256" key="5">
    <source>
        <dbReference type="ARBA" id="ARBA00022777"/>
    </source>
</evidence>
<protein>
    <recommendedName>
        <fullName evidence="1">non-specific serine/threonine protein kinase</fullName>
        <ecNumber evidence="1">2.7.11.1</ecNumber>
    </recommendedName>
</protein>
<dbReference type="SUPFAM" id="SSF56112">
    <property type="entry name" value="Protein kinase-like (PK-like)"/>
    <property type="match status" value="1"/>
</dbReference>
<dbReference type="RefSeq" id="WP_184931866.1">
    <property type="nucleotide sequence ID" value="NZ_JACHJY010000007.1"/>
</dbReference>